<dbReference type="KEGG" id="mfre:EXE63_00770"/>
<dbReference type="AlphaFoldDB" id="A0A6H0RYP8"/>
<keyword evidence="2" id="KW-1185">Reference proteome</keyword>
<name>A0A6H0RYP8_9MYCO</name>
<keyword evidence="1" id="KW-0614">Plasmid</keyword>
<organism evidence="1 2">
    <name type="scientific">Mycolicibacterium frederiksbergense</name>
    <dbReference type="NCBI Taxonomy" id="117567"/>
    <lineage>
        <taxon>Bacteria</taxon>
        <taxon>Bacillati</taxon>
        <taxon>Actinomycetota</taxon>
        <taxon>Actinomycetes</taxon>
        <taxon>Mycobacteriales</taxon>
        <taxon>Mycobacteriaceae</taxon>
        <taxon>Mycolicibacterium</taxon>
    </lineage>
</organism>
<geneLocation type="plasmid" evidence="1 2">
    <name>unnamed1</name>
</geneLocation>
<dbReference type="RefSeq" id="WP_168140277.1">
    <property type="nucleotide sequence ID" value="NZ_CP038797.1"/>
</dbReference>
<dbReference type="Proteomes" id="UP000501849">
    <property type="component" value="Plasmid unnamed1"/>
</dbReference>
<sequence length="73" mass="7422">MLNVLQRNVIQGYLDGGMSPEDIADFLGRVNDLGPLDIVTIKSAAYDLLNEPAAPATAAGGKPVLTVIAGGAA</sequence>
<gene>
    <name evidence="1" type="ORF">EXE63_00770</name>
</gene>
<evidence type="ECO:0000313" key="2">
    <source>
        <dbReference type="Proteomes" id="UP000501849"/>
    </source>
</evidence>
<proteinExistence type="predicted"/>
<protein>
    <submittedName>
        <fullName evidence="1">Uncharacterized protein</fullName>
    </submittedName>
</protein>
<evidence type="ECO:0000313" key="1">
    <source>
        <dbReference type="EMBL" id="QIV79611.1"/>
    </source>
</evidence>
<accession>A0A6H0RYP8</accession>
<reference evidence="1 2" key="1">
    <citation type="submission" date="2019-04" db="EMBL/GenBank/DDBJ databases">
        <title>Draft, Whole-Genome Sequence of the Anthracene-degrading Mycobacterium frederiksbergense LB501T, Isolated from a Polycyclic Aromatic Hydrocarbon (PAH)-Contaminated Soil.</title>
        <authorList>
            <person name="Augelletti F."/>
        </authorList>
    </citation>
    <scope>NUCLEOTIDE SEQUENCE [LARGE SCALE GENOMIC DNA]</scope>
    <source>
        <strain evidence="1 2">LB 501T</strain>
        <plasmid evidence="1 2">unnamed1</plasmid>
    </source>
</reference>
<dbReference type="EMBL" id="CP038797">
    <property type="protein sequence ID" value="QIV79611.1"/>
    <property type="molecule type" value="Genomic_DNA"/>
</dbReference>